<reference evidence="1" key="1">
    <citation type="journal article" date="2021" name="Proc. Natl. Acad. Sci. U.S.A.">
        <title>A Catalog of Tens of Thousands of Viruses from Human Metagenomes Reveals Hidden Associations with Chronic Diseases.</title>
        <authorList>
            <person name="Tisza M.J."/>
            <person name="Buck C.B."/>
        </authorList>
    </citation>
    <scope>NUCLEOTIDE SEQUENCE</scope>
    <source>
        <strain evidence="1">CtNZz8</strain>
    </source>
</reference>
<dbReference type="EMBL" id="BK015770">
    <property type="protein sequence ID" value="DAE24191.1"/>
    <property type="molecule type" value="Genomic_DNA"/>
</dbReference>
<name>A0A8S5QY52_9CAUD</name>
<organism evidence="1">
    <name type="scientific">Caudovirales sp. ctNZz8</name>
    <dbReference type="NCBI Taxonomy" id="2826772"/>
    <lineage>
        <taxon>Viruses</taxon>
        <taxon>Duplodnaviria</taxon>
        <taxon>Heunggongvirae</taxon>
        <taxon>Uroviricota</taxon>
        <taxon>Caudoviricetes</taxon>
    </lineage>
</organism>
<proteinExistence type="predicted"/>
<protein>
    <submittedName>
        <fullName evidence="1">Uncharacterized protein</fullName>
    </submittedName>
</protein>
<sequence>MARYYFTYGTDGQPFVGGWTEVDAPNAHAACGAFRAYHPDKTEGLVNCSSIYDEEHFKQTEMYRSGNFGYRCHEIITLRREAATN</sequence>
<accession>A0A8S5QY52</accession>
<evidence type="ECO:0000313" key="1">
    <source>
        <dbReference type="EMBL" id="DAE24191.1"/>
    </source>
</evidence>